<organism evidence="2 3">
    <name type="scientific">Pedobacter roseus</name>
    <dbReference type="NCBI Taxonomy" id="336820"/>
    <lineage>
        <taxon>Bacteria</taxon>
        <taxon>Pseudomonadati</taxon>
        <taxon>Bacteroidota</taxon>
        <taxon>Sphingobacteriia</taxon>
        <taxon>Sphingobacteriales</taxon>
        <taxon>Sphingobacteriaceae</taxon>
        <taxon>Pedobacter</taxon>
    </lineage>
</organism>
<feature type="chain" id="PRO_5028954322" description="DUF5045 domain-containing protein" evidence="1">
    <location>
        <begin position="22"/>
        <end position="256"/>
    </location>
</feature>
<evidence type="ECO:0000313" key="3">
    <source>
        <dbReference type="Proteomes" id="UP000515806"/>
    </source>
</evidence>
<reference evidence="2 3" key="1">
    <citation type="submission" date="2020-08" db="EMBL/GenBank/DDBJ databases">
        <title>Genome sequence of Pedobacter roseus KACC 11594T.</title>
        <authorList>
            <person name="Hyun D.-W."/>
            <person name="Bae J.-W."/>
        </authorList>
    </citation>
    <scope>NUCLEOTIDE SEQUENCE [LARGE SCALE GENOMIC DNA]</scope>
    <source>
        <strain evidence="2 3">KACC 11594</strain>
    </source>
</reference>
<sequence length="256" mass="29242">MKKLILMLLMGLRVLCCPAQRIVSDEHIKNQQERMVFKQWDRDKFTPKPGFLGLNPYYWLTWALHPNYPGSDLRPLGPQGPQTQRIALALAMSQADQAYQLHSDTLKAQALMKASAFSGLLSDMDPLWQLYYRYAFAPLLSTPENELEGAGAKARAYLISSGLYSWFAEERESLLERLQTARKTTLSRGERLLSYQRMLGEYHKLEAVWEEKKRLAWKHISISDAAGILHKSGPKLSPASRRDIAIADEILKHSKL</sequence>
<evidence type="ECO:0000256" key="1">
    <source>
        <dbReference type="SAM" id="SignalP"/>
    </source>
</evidence>
<name>A0A7G9QI17_9SPHI</name>
<accession>A0A7G9QI17</accession>
<evidence type="ECO:0008006" key="4">
    <source>
        <dbReference type="Google" id="ProtNLM"/>
    </source>
</evidence>
<proteinExistence type="predicted"/>
<protein>
    <recommendedName>
        <fullName evidence="4">DUF5045 domain-containing protein</fullName>
    </recommendedName>
</protein>
<dbReference type="RefSeq" id="WP_187593512.1">
    <property type="nucleotide sequence ID" value="NZ_CP060723.1"/>
</dbReference>
<dbReference type="AlphaFoldDB" id="A0A7G9QI17"/>
<gene>
    <name evidence="2" type="ORF">H9L23_02480</name>
</gene>
<dbReference type="KEGG" id="proe:H9L23_02480"/>
<keyword evidence="1" id="KW-0732">Signal</keyword>
<dbReference type="EMBL" id="CP060723">
    <property type="protein sequence ID" value="QNN42992.1"/>
    <property type="molecule type" value="Genomic_DNA"/>
</dbReference>
<dbReference type="Proteomes" id="UP000515806">
    <property type="component" value="Chromosome"/>
</dbReference>
<evidence type="ECO:0000313" key="2">
    <source>
        <dbReference type="EMBL" id="QNN42992.1"/>
    </source>
</evidence>
<keyword evidence="3" id="KW-1185">Reference proteome</keyword>
<feature type="signal peptide" evidence="1">
    <location>
        <begin position="1"/>
        <end position="21"/>
    </location>
</feature>